<dbReference type="AlphaFoldDB" id="A0A432XBF8"/>
<dbReference type="Gene3D" id="2.60.40.420">
    <property type="entry name" value="Cupredoxins - blue copper proteins"/>
    <property type="match status" value="1"/>
</dbReference>
<dbReference type="RefSeq" id="WP_126834666.1">
    <property type="nucleotide sequence ID" value="NZ_PIPT01000010.1"/>
</dbReference>
<protein>
    <submittedName>
        <fullName evidence="2">Methylamine utilization protein</fullName>
    </submittedName>
</protein>
<evidence type="ECO:0000256" key="1">
    <source>
        <dbReference type="SAM" id="MobiDB-lite"/>
    </source>
</evidence>
<organism evidence="2 3">
    <name type="scientific">Pseudidiomarina aquimaris</name>
    <dbReference type="NCBI Taxonomy" id="641841"/>
    <lineage>
        <taxon>Bacteria</taxon>
        <taxon>Pseudomonadati</taxon>
        <taxon>Pseudomonadota</taxon>
        <taxon>Gammaproteobacteria</taxon>
        <taxon>Alteromonadales</taxon>
        <taxon>Idiomarinaceae</taxon>
        <taxon>Pseudidiomarina</taxon>
    </lineage>
</organism>
<evidence type="ECO:0000313" key="2">
    <source>
        <dbReference type="EMBL" id="RUO46088.1"/>
    </source>
</evidence>
<dbReference type="InterPro" id="IPR008972">
    <property type="entry name" value="Cupredoxin"/>
</dbReference>
<dbReference type="EMBL" id="PIPT01000010">
    <property type="protein sequence ID" value="RUO46088.1"/>
    <property type="molecule type" value="Genomic_DNA"/>
</dbReference>
<dbReference type="InterPro" id="IPR034242">
    <property type="entry name" value="MauL"/>
</dbReference>
<gene>
    <name evidence="2" type="ORF">CWE21_11910</name>
</gene>
<accession>A0A432XBF8</accession>
<reference evidence="3" key="1">
    <citation type="journal article" date="2018" name="Front. Microbiol.">
        <title>Genome-Based Analysis Reveals the Taxonomy and Diversity of the Family Idiomarinaceae.</title>
        <authorList>
            <person name="Liu Y."/>
            <person name="Lai Q."/>
            <person name="Shao Z."/>
        </authorList>
    </citation>
    <scope>NUCLEOTIDE SEQUENCE [LARGE SCALE GENOMIC DNA]</scope>
    <source>
        <strain evidence="3">SW15</strain>
    </source>
</reference>
<feature type="region of interest" description="Disordered" evidence="1">
    <location>
        <begin position="196"/>
        <end position="225"/>
    </location>
</feature>
<proteinExistence type="predicted"/>
<evidence type="ECO:0000313" key="3">
    <source>
        <dbReference type="Proteomes" id="UP000286678"/>
    </source>
</evidence>
<dbReference type="OrthoDB" id="9772097at2"/>
<comment type="caution">
    <text evidence="2">The sequence shown here is derived from an EMBL/GenBank/DDBJ whole genome shotgun (WGS) entry which is preliminary data.</text>
</comment>
<sequence>MLNFQIAQRLFLRSLLVVVGLTTMVGQAREVEVVVTDANGKGLPQAVVSIDFPARQAVANQTVIDQVDRLFTPFISTVRPGATVNFPNSDNIRHQVYSFSPAKTFELPLYSNREAPAITFPEAGIVVLGCNIHDHMRAYLYVSPHAQSRLTDGEGSVVLEAPSEASTVHVWYPGLGDEATAERQFAIDASQQQLSVSLPVTPQQQTPPPPSPLQQRFNKLKNDSN</sequence>
<name>A0A432XBF8_9GAMM</name>
<dbReference type="Proteomes" id="UP000286678">
    <property type="component" value="Unassembled WGS sequence"/>
</dbReference>
<dbReference type="SUPFAM" id="SSF49503">
    <property type="entry name" value="Cupredoxins"/>
    <property type="match status" value="1"/>
</dbReference>
<keyword evidence="3" id="KW-1185">Reference proteome</keyword>
<dbReference type="CDD" id="cd04221">
    <property type="entry name" value="MauL"/>
    <property type="match status" value="1"/>
</dbReference>